<dbReference type="InterPro" id="IPR002078">
    <property type="entry name" value="Sigma_54_int"/>
</dbReference>
<dbReference type="InterPro" id="IPR045343">
    <property type="entry name" value="VpsR"/>
</dbReference>
<dbReference type="GO" id="GO:0006355">
    <property type="term" value="P:regulation of DNA-templated transcription"/>
    <property type="evidence" value="ECO:0007669"/>
    <property type="project" value="InterPro"/>
</dbReference>
<dbReference type="PROSITE" id="PS00688">
    <property type="entry name" value="SIGMA54_INTERACT_3"/>
    <property type="match status" value="1"/>
</dbReference>
<dbReference type="RefSeq" id="WP_123863749.1">
    <property type="nucleotide sequence ID" value="NZ_CP002581.1"/>
</dbReference>
<feature type="region of interest" description="Disordered" evidence="6">
    <location>
        <begin position="1"/>
        <end position="35"/>
    </location>
</feature>
<evidence type="ECO:0000259" key="7">
    <source>
        <dbReference type="PROSITE" id="PS50045"/>
    </source>
</evidence>
<dbReference type="SUPFAM" id="SSF52540">
    <property type="entry name" value="P-loop containing nucleoside triphosphate hydrolases"/>
    <property type="match status" value="1"/>
</dbReference>
<sequence>MPESRTPPGVIAADFVRRRRPAPASRHAAGAAASERDAAAPRPLVYLSRSPDPVLAAFLAQHGWRVTTAASAAELARRPAAARAQAGIVDLGSFAPAELVTLDAALRQPLTGWVALVDAARFADPQLRRLVRQYCFDYLLGDVPPATLDLLARHARGMARLGVGDADETGAAPAADGGEMVGSCEAMQQLFRTIRKVAGTDASVFIAGESGTGKELTALAIHERSARRAAPFVPINCGAIPPTLLQSELFGHERGAFTGATQRRIGRIEAAQGGTLFLDEIGDLPHESQAGLLRFLQEGRIERLGGHESIAVDVRVLSATHVDLDAAMRDGRFRADLFHRLCVLRIDEPPLRARGRDIEVLARHILQRFGGDGGGRVRGFTPCAIEAMYRYAWPGNVRELINRIRRAMVMAEHPVLCADDLDLGDYAARPAPTLAEAREAAERQALDAALRRHGADLARAATELAVSRPVLDELRHRHGLDEVVRGDAGTDRGGIDGMPAMKPAKDASSARRPADAVAAGREPPGSRR</sequence>
<evidence type="ECO:0000256" key="4">
    <source>
        <dbReference type="ARBA" id="ARBA00023125"/>
    </source>
</evidence>
<keyword evidence="4 8" id="KW-0238">DNA-binding</keyword>
<dbReference type="PANTHER" id="PTHR32071:SF120">
    <property type="entry name" value="TRANSCRIPTIONAL REGULATOR-RELATED"/>
    <property type="match status" value="1"/>
</dbReference>
<accession>A0A0B6RVQ5</accession>
<dbReference type="PANTHER" id="PTHR32071">
    <property type="entry name" value="TRANSCRIPTIONAL REGULATORY PROTEIN"/>
    <property type="match status" value="1"/>
</dbReference>
<reference evidence="9" key="1">
    <citation type="submission" date="2011-03" db="EMBL/GenBank/DDBJ databases">
        <authorList>
            <person name="Voget S."/>
            <person name="Streit W.R."/>
            <person name="Jaeger K.E."/>
            <person name="Daniel R."/>
        </authorList>
    </citation>
    <scope>NUCLEOTIDE SEQUENCE [LARGE SCALE GENOMIC DNA]</scope>
    <source>
        <strain evidence="9">PG1</strain>
    </source>
</reference>
<evidence type="ECO:0000313" key="8">
    <source>
        <dbReference type="EMBL" id="AJK49402.1"/>
    </source>
</evidence>
<dbReference type="PROSITE" id="PS00676">
    <property type="entry name" value="SIGMA54_INTERACT_2"/>
    <property type="match status" value="1"/>
</dbReference>
<organism evidence="8 9">
    <name type="scientific">Burkholderia plantarii</name>
    <dbReference type="NCBI Taxonomy" id="41899"/>
    <lineage>
        <taxon>Bacteria</taxon>
        <taxon>Pseudomonadati</taxon>
        <taxon>Pseudomonadota</taxon>
        <taxon>Betaproteobacteria</taxon>
        <taxon>Burkholderiales</taxon>
        <taxon>Burkholderiaceae</taxon>
        <taxon>Burkholderia</taxon>
    </lineage>
</organism>
<name>A0A0B6RVQ5_BURPL</name>
<feature type="domain" description="Sigma-54 factor interaction" evidence="7">
    <location>
        <begin position="180"/>
        <end position="409"/>
    </location>
</feature>
<dbReference type="GO" id="GO:0003677">
    <property type="term" value="F:DNA binding"/>
    <property type="evidence" value="ECO:0007669"/>
    <property type="project" value="UniProtKB-KW"/>
</dbReference>
<dbReference type="HOGENOM" id="CLU_000445_0_6_4"/>
<dbReference type="InterPro" id="IPR003593">
    <property type="entry name" value="AAA+_ATPase"/>
</dbReference>
<keyword evidence="5" id="KW-0804">Transcription</keyword>
<dbReference type="InterPro" id="IPR025944">
    <property type="entry name" value="Sigma_54_int_dom_CS"/>
</dbReference>
<gene>
    <name evidence="8" type="ORF">BGL_2c13350</name>
</gene>
<dbReference type="Pfam" id="PF00158">
    <property type="entry name" value="Sigma54_activat"/>
    <property type="match status" value="1"/>
</dbReference>
<dbReference type="InterPro" id="IPR027417">
    <property type="entry name" value="P-loop_NTPase"/>
</dbReference>
<feature type="compositionally biased region" description="Basic and acidic residues" evidence="6">
    <location>
        <begin position="503"/>
        <end position="514"/>
    </location>
</feature>
<dbReference type="Pfam" id="PF20161">
    <property type="entry name" value="VpsR"/>
    <property type="match status" value="1"/>
</dbReference>
<dbReference type="Gene3D" id="1.10.10.60">
    <property type="entry name" value="Homeodomain-like"/>
    <property type="match status" value="1"/>
</dbReference>
<dbReference type="Gene3D" id="3.40.50.300">
    <property type="entry name" value="P-loop containing nucleotide triphosphate hydrolases"/>
    <property type="match status" value="1"/>
</dbReference>
<feature type="region of interest" description="Disordered" evidence="6">
    <location>
        <begin position="482"/>
        <end position="528"/>
    </location>
</feature>
<reference evidence="8 9" key="2">
    <citation type="journal article" date="2016" name="Appl. Microbiol. Biotechnol.">
        <title>Mutations improving production and secretion of extracellular lipase by Burkholderia glumae PG1.</title>
        <authorList>
            <person name="Knapp A."/>
            <person name="Voget S."/>
            <person name="Gao R."/>
            <person name="Zaburannyi N."/>
            <person name="Krysciak D."/>
            <person name="Breuer M."/>
            <person name="Hauer B."/>
            <person name="Streit W.R."/>
            <person name="Muller R."/>
            <person name="Daniel R."/>
            <person name="Jaeger K.E."/>
        </authorList>
    </citation>
    <scope>NUCLEOTIDE SEQUENCE [LARGE SCALE GENOMIC DNA]</scope>
    <source>
        <strain evidence="8 9">PG1</strain>
    </source>
</reference>
<dbReference type="FunFam" id="3.40.50.300:FF:000006">
    <property type="entry name" value="DNA-binding transcriptional regulator NtrC"/>
    <property type="match status" value="1"/>
</dbReference>
<dbReference type="KEGG" id="bgp:BGL_2c13350"/>
<proteinExistence type="predicted"/>
<feature type="compositionally biased region" description="Low complexity" evidence="6">
    <location>
        <begin position="22"/>
        <end position="33"/>
    </location>
</feature>
<dbReference type="GO" id="GO:0005524">
    <property type="term" value="F:ATP binding"/>
    <property type="evidence" value="ECO:0007669"/>
    <property type="project" value="UniProtKB-KW"/>
</dbReference>
<dbReference type="CDD" id="cd00009">
    <property type="entry name" value="AAA"/>
    <property type="match status" value="1"/>
</dbReference>
<protein>
    <submittedName>
        <fullName evidence="8">Sigma-54 dependent DNA-binding transcriptional regulator</fullName>
    </submittedName>
</protein>
<keyword evidence="9" id="KW-1185">Reference proteome</keyword>
<feature type="compositionally biased region" description="Basic and acidic residues" evidence="6">
    <location>
        <begin position="482"/>
        <end position="494"/>
    </location>
</feature>
<dbReference type="AlphaFoldDB" id="A0A0B6RVQ5"/>
<keyword evidence="1" id="KW-0547">Nucleotide-binding</keyword>
<keyword evidence="2" id="KW-0067">ATP-binding</keyword>
<evidence type="ECO:0000313" key="9">
    <source>
        <dbReference type="Proteomes" id="UP000031838"/>
    </source>
</evidence>
<dbReference type="Gene3D" id="1.10.8.60">
    <property type="match status" value="1"/>
</dbReference>
<evidence type="ECO:0000256" key="2">
    <source>
        <dbReference type="ARBA" id="ARBA00022840"/>
    </source>
</evidence>
<evidence type="ECO:0000256" key="3">
    <source>
        <dbReference type="ARBA" id="ARBA00023015"/>
    </source>
</evidence>
<dbReference type="InterPro" id="IPR025943">
    <property type="entry name" value="Sigma_54_int_dom_ATP-bd_2"/>
</dbReference>
<keyword evidence="3" id="KW-0805">Transcription regulation</keyword>
<evidence type="ECO:0000256" key="6">
    <source>
        <dbReference type="SAM" id="MobiDB-lite"/>
    </source>
</evidence>
<dbReference type="Pfam" id="PF25601">
    <property type="entry name" value="AAA_lid_14"/>
    <property type="match status" value="1"/>
</dbReference>
<dbReference type="EMBL" id="CP002581">
    <property type="protein sequence ID" value="AJK49402.1"/>
    <property type="molecule type" value="Genomic_DNA"/>
</dbReference>
<evidence type="ECO:0000256" key="5">
    <source>
        <dbReference type="ARBA" id="ARBA00023163"/>
    </source>
</evidence>
<dbReference type="InterPro" id="IPR058031">
    <property type="entry name" value="AAA_lid_NorR"/>
</dbReference>
<dbReference type="Proteomes" id="UP000031838">
    <property type="component" value="Chromosome 2"/>
</dbReference>
<dbReference type="SMART" id="SM00382">
    <property type="entry name" value="AAA"/>
    <property type="match status" value="1"/>
</dbReference>
<evidence type="ECO:0000256" key="1">
    <source>
        <dbReference type="ARBA" id="ARBA00022741"/>
    </source>
</evidence>
<dbReference type="PROSITE" id="PS50045">
    <property type="entry name" value="SIGMA54_INTERACT_4"/>
    <property type="match status" value="1"/>
</dbReference>